<name>A0A2G6PEV8_9GAMM</name>
<organism evidence="3 4">
    <name type="scientific">Candidatus Contendibacter odensensis</name>
    <dbReference type="NCBI Taxonomy" id="1400860"/>
    <lineage>
        <taxon>Bacteria</taxon>
        <taxon>Pseudomonadati</taxon>
        <taxon>Pseudomonadota</taxon>
        <taxon>Gammaproteobacteria</taxon>
        <taxon>Candidatus Competibacteraceae</taxon>
        <taxon>Candidatus Contendibacter</taxon>
    </lineage>
</organism>
<protein>
    <recommendedName>
        <fullName evidence="2">UPF0301 protein CSA09_03180</fullName>
    </recommendedName>
</protein>
<comment type="similarity">
    <text evidence="1 2">Belongs to the UPF0301 (AlgH) family.</text>
</comment>
<reference evidence="3 4" key="1">
    <citation type="submission" date="2017-10" db="EMBL/GenBank/DDBJ databases">
        <title>Novel microbial diversity and functional potential in the marine mammal oral microbiome.</title>
        <authorList>
            <person name="Dudek N.K."/>
            <person name="Sun C.L."/>
            <person name="Burstein D."/>
            <person name="Kantor R.S."/>
            <person name="Aliaga Goltsman D.S."/>
            <person name="Bik E.M."/>
            <person name="Thomas B.C."/>
            <person name="Banfield J.F."/>
            <person name="Relman D.A."/>
        </authorList>
    </citation>
    <scope>NUCLEOTIDE SEQUENCE [LARGE SCALE GENOMIC DNA]</scope>
    <source>
        <strain evidence="3">DOLJORAL78_50_517</strain>
    </source>
</reference>
<dbReference type="GO" id="GO:0005829">
    <property type="term" value="C:cytosol"/>
    <property type="evidence" value="ECO:0007669"/>
    <property type="project" value="TreeGrafter"/>
</dbReference>
<evidence type="ECO:0000256" key="1">
    <source>
        <dbReference type="ARBA" id="ARBA00009600"/>
    </source>
</evidence>
<proteinExistence type="inferred from homology"/>
<dbReference type="Gene3D" id="3.40.1740.10">
    <property type="entry name" value="VC0467-like"/>
    <property type="match status" value="1"/>
</dbReference>
<dbReference type="InterPro" id="IPR003774">
    <property type="entry name" value="AlgH-like"/>
</dbReference>
<sequence length="187" mass="19921">MTEPTYLSHQLLIAMPTLADPSFFQTVSYISEHNADGALGLVINRPLDLTLGQLLEHLKITTNLPKTAAKPVYYGGPVQPEQGFVLHSPIGHWGATLHITDNIGITTSCDILQAIADGRGPGHALVTLGYAGWGPGQLEQELADNAWLSAPASLEILFDLPSEQRWQAAAALLGIDLNLLSSNAGHA</sequence>
<evidence type="ECO:0000313" key="3">
    <source>
        <dbReference type="EMBL" id="PIE83088.1"/>
    </source>
</evidence>
<dbReference type="HAMAP" id="MF_00758">
    <property type="entry name" value="UPF0301"/>
    <property type="match status" value="1"/>
</dbReference>
<evidence type="ECO:0000313" key="4">
    <source>
        <dbReference type="Proteomes" id="UP000229278"/>
    </source>
</evidence>
<evidence type="ECO:0000256" key="2">
    <source>
        <dbReference type="HAMAP-Rule" id="MF_00758"/>
    </source>
</evidence>
<dbReference type="NCBIfam" id="NF001266">
    <property type="entry name" value="PRK00228.1-1"/>
    <property type="match status" value="1"/>
</dbReference>
<dbReference type="Proteomes" id="UP000229278">
    <property type="component" value="Unassembled WGS sequence"/>
</dbReference>
<dbReference type="PANTHER" id="PTHR30327:SF1">
    <property type="entry name" value="UPF0301 PROTEIN YQGE"/>
    <property type="match status" value="1"/>
</dbReference>
<dbReference type="AlphaFoldDB" id="A0A2G6PEV8"/>
<dbReference type="SUPFAM" id="SSF143456">
    <property type="entry name" value="VC0467-like"/>
    <property type="match status" value="1"/>
</dbReference>
<dbReference type="PANTHER" id="PTHR30327">
    <property type="entry name" value="UNCHARACTERIZED PROTEIN YQGE"/>
    <property type="match status" value="1"/>
</dbReference>
<accession>A0A2G6PEV8</accession>
<dbReference type="EMBL" id="PDTV01000007">
    <property type="protein sequence ID" value="PIE83088.1"/>
    <property type="molecule type" value="Genomic_DNA"/>
</dbReference>
<gene>
    <name evidence="3" type="ORF">CSA09_03180</name>
</gene>
<dbReference type="Pfam" id="PF02622">
    <property type="entry name" value="DUF179"/>
    <property type="match status" value="1"/>
</dbReference>
<comment type="caution">
    <text evidence="3">The sequence shown here is derived from an EMBL/GenBank/DDBJ whole genome shotgun (WGS) entry which is preliminary data.</text>
</comment>